<dbReference type="GeneID" id="66868981"/>
<keyword evidence="2" id="KW-1185">Reference proteome</keyword>
<gene>
    <name evidence="1" type="ORF">AFK71_00275</name>
</gene>
<dbReference type="PATRIC" id="fig|1473.5.peg.105"/>
<dbReference type="OrthoDB" id="2088102at2"/>
<proteinExistence type="predicted"/>
<protein>
    <submittedName>
        <fullName evidence="1">Uncharacterized protein</fullName>
    </submittedName>
</protein>
<accession>A0A0L0QVP4</accession>
<evidence type="ECO:0000313" key="2">
    <source>
        <dbReference type="Proteomes" id="UP000036780"/>
    </source>
</evidence>
<dbReference type="AlphaFoldDB" id="A0A0L0QVP4"/>
<organism evidence="1 2">
    <name type="scientific">Virgibacillus pantothenticus</name>
    <dbReference type="NCBI Taxonomy" id="1473"/>
    <lineage>
        <taxon>Bacteria</taxon>
        <taxon>Bacillati</taxon>
        <taxon>Bacillota</taxon>
        <taxon>Bacilli</taxon>
        <taxon>Bacillales</taxon>
        <taxon>Bacillaceae</taxon>
        <taxon>Virgibacillus</taxon>
    </lineage>
</organism>
<dbReference type="Proteomes" id="UP000036780">
    <property type="component" value="Unassembled WGS sequence"/>
</dbReference>
<reference evidence="2" key="1">
    <citation type="submission" date="2015-07" db="EMBL/GenBank/DDBJ databases">
        <title>Fjat-10053 dsm26.</title>
        <authorList>
            <person name="Liu B."/>
            <person name="Wang J."/>
            <person name="Zhu Y."/>
            <person name="Liu G."/>
            <person name="Chen Q."/>
            <person name="Chen Z."/>
            <person name="Lan J."/>
            <person name="Che J."/>
            <person name="Ge C."/>
            <person name="Shi H."/>
            <person name="Pan Z."/>
            <person name="Liu X."/>
        </authorList>
    </citation>
    <scope>NUCLEOTIDE SEQUENCE [LARGE SCALE GENOMIC DNA]</scope>
    <source>
        <strain evidence="2">DSM 26</strain>
    </source>
</reference>
<dbReference type="RefSeq" id="WP_050349588.1">
    <property type="nucleotide sequence ID" value="NZ_BOSN01000011.1"/>
</dbReference>
<comment type="caution">
    <text evidence="1">The sequence shown here is derived from an EMBL/GenBank/DDBJ whole genome shotgun (WGS) entry which is preliminary data.</text>
</comment>
<sequence>MEINSFFLREKVYHLNDFTRSRNAYIGGFNNQSLIELVRKNKAAYVENGILMLEGGVVFTAYGKEFGGIPIYDDLASLYAYYLNALEEYIDNGFSAFFS</sequence>
<evidence type="ECO:0000313" key="1">
    <source>
        <dbReference type="EMBL" id="KNE22631.1"/>
    </source>
</evidence>
<dbReference type="EMBL" id="LGTO01000001">
    <property type="protein sequence ID" value="KNE22631.1"/>
    <property type="molecule type" value="Genomic_DNA"/>
</dbReference>
<name>A0A0L0QVP4_VIRPA</name>